<dbReference type="AlphaFoldDB" id="A0A3B0SPI1"/>
<proteinExistence type="predicted"/>
<dbReference type="InterPro" id="IPR045617">
    <property type="entry name" value="DUF6445"/>
</dbReference>
<gene>
    <name evidence="1" type="ORF">MNBD_ALPHA05-122</name>
</gene>
<organism evidence="1">
    <name type="scientific">hydrothermal vent metagenome</name>
    <dbReference type="NCBI Taxonomy" id="652676"/>
    <lineage>
        <taxon>unclassified sequences</taxon>
        <taxon>metagenomes</taxon>
        <taxon>ecological metagenomes</taxon>
    </lineage>
</organism>
<dbReference type="EMBL" id="UOEH01000580">
    <property type="protein sequence ID" value="VAW07378.1"/>
    <property type="molecule type" value="Genomic_DNA"/>
</dbReference>
<reference evidence="1" key="1">
    <citation type="submission" date="2018-06" db="EMBL/GenBank/DDBJ databases">
        <authorList>
            <person name="Zhirakovskaya E."/>
        </authorList>
    </citation>
    <scope>NUCLEOTIDE SEQUENCE</scope>
</reference>
<accession>A0A3B0SPI1</accession>
<sequence length="243" mass="26898">MSEPPVLDFSINDGLEIHVEHMGNERRPVVIVDNLLRHPQSILDFAGRRGGFAEDRSDFYPGIRKSLPDDYATAIATLVGTALREGLAIEGAFEPKAILCALSIVTSKPASLAPIQCIPHIDTSRSDQIAAVHYLCDPHHGGTSFYRHRETGFEAIDESRNHEYRKTLERQATTIGLPARQYISGDTTLFERIATIDAKFNRAIFYCSNLLHAGDINVRSGLPADPITGRLTATCFVRLLRQS</sequence>
<protein>
    <submittedName>
        <fullName evidence="1">Uncharacterized protein</fullName>
    </submittedName>
</protein>
<evidence type="ECO:0000313" key="1">
    <source>
        <dbReference type="EMBL" id="VAW07378.1"/>
    </source>
</evidence>
<dbReference type="Pfam" id="PF20043">
    <property type="entry name" value="DUF6445"/>
    <property type="match status" value="1"/>
</dbReference>
<name>A0A3B0SPI1_9ZZZZ</name>